<dbReference type="GeneID" id="115622899"/>
<dbReference type="OrthoDB" id="2142040at2759"/>
<evidence type="ECO:0000313" key="2">
    <source>
        <dbReference type="Proteomes" id="UP000504634"/>
    </source>
</evidence>
<organism evidence="2 3">
    <name type="scientific">Drosophila lebanonensis</name>
    <name type="common">Fruit fly</name>
    <name type="synonym">Scaptodrosophila lebanonensis</name>
    <dbReference type="NCBI Taxonomy" id="7225"/>
    <lineage>
        <taxon>Eukaryota</taxon>
        <taxon>Metazoa</taxon>
        <taxon>Ecdysozoa</taxon>
        <taxon>Arthropoda</taxon>
        <taxon>Hexapoda</taxon>
        <taxon>Insecta</taxon>
        <taxon>Pterygota</taxon>
        <taxon>Neoptera</taxon>
        <taxon>Endopterygota</taxon>
        <taxon>Diptera</taxon>
        <taxon>Brachycera</taxon>
        <taxon>Muscomorpha</taxon>
        <taxon>Ephydroidea</taxon>
        <taxon>Drosophilidae</taxon>
        <taxon>Scaptodrosophila</taxon>
    </lineage>
</organism>
<dbReference type="RefSeq" id="XP_030372879.1">
    <property type="nucleotide sequence ID" value="XM_030517019.1"/>
</dbReference>
<keyword evidence="2" id="KW-1185">Reference proteome</keyword>
<accession>A0A6J2TA24</accession>
<feature type="signal peptide" evidence="1">
    <location>
        <begin position="1"/>
        <end position="23"/>
    </location>
</feature>
<dbReference type="SMART" id="SM00696">
    <property type="entry name" value="DM9"/>
    <property type="match status" value="2"/>
</dbReference>
<name>A0A6J2TA24_DROLE</name>
<protein>
    <submittedName>
        <fullName evidence="3">Uncharacterized protein LOC115622899</fullName>
    </submittedName>
</protein>
<gene>
    <name evidence="3" type="primary">LOC115622899</name>
</gene>
<dbReference type="AlphaFoldDB" id="A0A6J2TA24"/>
<dbReference type="InterPro" id="IPR006616">
    <property type="entry name" value="DM9_repeat"/>
</dbReference>
<dbReference type="Proteomes" id="UP000504634">
    <property type="component" value="Unplaced"/>
</dbReference>
<evidence type="ECO:0000313" key="3">
    <source>
        <dbReference type="RefSeq" id="XP_030372879.1"/>
    </source>
</evidence>
<dbReference type="Pfam" id="PF11901">
    <property type="entry name" value="DM9"/>
    <property type="match status" value="1"/>
</dbReference>
<dbReference type="PANTHER" id="PTHR31649:SF10">
    <property type="entry name" value="IP19903P-RELATED"/>
    <property type="match status" value="1"/>
</dbReference>
<reference evidence="3" key="1">
    <citation type="submission" date="2025-08" db="UniProtKB">
        <authorList>
            <consortium name="RefSeq"/>
        </authorList>
    </citation>
    <scope>IDENTIFICATION</scope>
    <source>
        <strain evidence="3">11010-0011.00</strain>
        <tissue evidence="3">Whole body</tissue>
    </source>
</reference>
<proteinExistence type="predicted"/>
<keyword evidence="1" id="KW-0732">Signal</keyword>
<evidence type="ECO:0000256" key="1">
    <source>
        <dbReference type="SAM" id="SignalP"/>
    </source>
</evidence>
<feature type="chain" id="PRO_5026964984" evidence="1">
    <location>
        <begin position="24"/>
        <end position="188"/>
    </location>
</feature>
<dbReference type="PANTHER" id="PTHR31649">
    <property type="entry name" value="AGAP009604-PA"/>
    <property type="match status" value="1"/>
</dbReference>
<sequence>MNSALKLTALVLVFVQLLGAIHGGVYDNTNLWVASDKTLELPESAVLGGFDPYGYYIYVGRVVYSSSILPARIVPETGTATYNTESLSNSATSYQVLVANETVSYHWVRSFDGYREKNAVSVGTSATNDRVFVCRAKTDGALLVGTLYLAQRVCIIKYQDLPLRKFDKYEVLIRKKELLQWQPFGPSN</sequence>